<dbReference type="NCBIfam" id="NF007567">
    <property type="entry name" value="PRK10198.1"/>
    <property type="match status" value="1"/>
</dbReference>
<dbReference type="InterPro" id="IPR021285">
    <property type="entry name" value="Tscrpt_reg_HycA"/>
</dbReference>
<dbReference type="Proteomes" id="UP000028681">
    <property type="component" value="Chromosome"/>
</dbReference>
<dbReference type="RefSeq" id="WP_034164671.1">
    <property type="nucleotide sequence ID" value="NZ_CP006664.1"/>
</dbReference>
<gene>
    <name evidence="1" type="primary">hycA</name>
    <name evidence="1" type="ORF">ETEE_1135</name>
</gene>
<dbReference type="KEGG" id="ete:ETEE_1135"/>
<reference evidence="1 2" key="1">
    <citation type="journal article" date="2012" name="PLoS ONE">
        <title>Edwardsiella comparative phylogenomics reveal the new intra/inter-species taxonomic relationships, virulence evolution and niche adaptation mechanisms.</title>
        <authorList>
            <person name="Yang M."/>
            <person name="Lv Y."/>
            <person name="Xiao J."/>
            <person name="Wu H."/>
            <person name="Zheng H."/>
            <person name="Liu Q."/>
            <person name="Zhang Y."/>
            <person name="Wang Q."/>
        </authorList>
    </citation>
    <scope>NUCLEOTIDE SEQUENCE [LARGE SCALE GENOMIC DNA]</scope>
    <source>
        <strain evidence="2">080813</strain>
    </source>
</reference>
<dbReference type="GeneID" id="33938815"/>
<dbReference type="EMBL" id="CP006664">
    <property type="protein sequence ID" value="AIJ07598.1"/>
    <property type="molecule type" value="Genomic_DNA"/>
</dbReference>
<dbReference type="GO" id="GO:0016829">
    <property type="term" value="F:lyase activity"/>
    <property type="evidence" value="ECO:0007669"/>
    <property type="project" value="UniProtKB-KW"/>
</dbReference>
<dbReference type="AlphaFoldDB" id="A0A076LLN0"/>
<dbReference type="HOGENOM" id="CLU_115336_0_0_6"/>
<dbReference type="Pfam" id="PF11046">
    <property type="entry name" value="HycA_repressor"/>
    <property type="match status" value="1"/>
</dbReference>
<evidence type="ECO:0000313" key="1">
    <source>
        <dbReference type="EMBL" id="AIJ07598.1"/>
    </source>
</evidence>
<name>A0A076LLN0_9GAMM</name>
<keyword evidence="1" id="KW-0456">Lyase</keyword>
<organism evidence="1 2">
    <name type="scientific">Edwardsiella anguillarum ET080813</name>
    <dbReference type="NCBI Taxonomy" id="667120"/>
    <lineage>
        <taxon>Bacteria</taxon>
        <taxon>Pseudomonadati</taxon>
        <taxon>Pseudomonadota</taxon>
        <taxon>Gammaproteobacteria</taxon>
        <taxon>Enterobacterales</taxon>
        <taxon>Hafniaceae</taxon>
        <taxon>Edwardsiella</taxon>
    </lineage>
</organism>
<protein>
    <submittedName>
        <fullName evidence="1">Formate hydrogenlyase regulatory protein HycA</fullName>
    </submittedName>
</protein>
<accession>A0A076LLN0</accession>
<sequence>MKVSELTEKSLFIHNKNEKLMAQWATYKSSLIKATTSSRLKIFHEFSCGDGDSVNFTVFDHFMVEIRLAGEFYSKTIQYGLRLSGGDEDRFVELGRATFDDEGVLDGRVSNRDRDGVLEHYLEKIQSLYDTLYHAMQDSRPLHEVLFARWGGNVPA</sequence>
<proteinExistence type="predicted"/>
<evidence type="ECO:0000313" key="2">
    <source>
        <dbReference type="Proteomes" id="UP000028681"/>
    </source>
</evidence>